<evidence type="ECO:0000313" key="1">
    <source>
        <dbReference type="EMBL" id="RMX70279.1"/>
    </source>
</evidence>
<protein>
    <submittedName>
        <fullName evidence="1">Uncharacterized protein</fullName>
    </submittedName>
</protein>
<gene>
    <name evidence="2" type="ORF">DD237_000644</name>
    <name evidence="1" type="ORF">DD238_000053</name>
</gene>
<evidence type="ECO:0000313" key="3">
    <source>
        <dbReference type="Proteomes" id="UP000282087"/>
    </source>
</evidence>
<dbReference type="EMBL" id="QLLG01000003">
    <property type="protein sequence ID" value="RMX70279.1"/>
    <property type="molecule type" value="Genomic_DNA"/>
</dbReference>
<organism evidence="1 3">
    <name type="scientific">Peronospora effusa</name>
    <dbReference type="NCBI Taxonomy" id="542832"/>
    <lineage>
        <taxon>Eukaryota</taxon>
        <taxon>Sar</taxon>
        <taxon>Stramenopiles</taxon>
        <taxon>Oomycota</taxon>
        <taxon>Peronosporomycetes</taxon>
        <taxon>Peronosporales</taxon>
        <taxon>Peronosporaceae</taxon>
        <taxon>Peronospora</taxon>
    </lineage>
</organism>
<proteinExistence type="predicted"/>
<accession>A0A3M6VU18</accession>
<sequence length="97" mass="10761">MHVQIDKFTQDDGRDVDYSTKINDAAIEADQAISSKVLTSVVMEQNTFYNAVAKGHPVDAVDKDAVADNNFYEDTLFARSGDLSMLEYEDGTTTFDI</sequence>
<dbReference type="EMBL" id="QKXF01000784">
    <property type="protein sequence ID" value="RQM08913.1"/>
    <property type="molecule type" value="Genomic_DNA"/>
</dbReference>
<dbReference type="AlphaFoldDB" id="A0A3M6VU18"/>
<keyword evidence="3" id="KW-1185">Reference proteome</keyword>
<reference evidence="3 4" key="1">
    <citation type="submission" date="2018-06" db="EMBL/GenBank/DDBJ databases">
        <title>Comparative genomics of downy mildews reveals potential adaptations to biotrophy.</title>
        <authorList>
            <person name="Fletcher K."/>
            <person name="Klosterman S.J."/>
            <person name="Derevnina L."/>
            <person name="Martin F."/>
            <person name="Koike S."/>
            <person name="Reyes Chin-Wo S."/>
            <person name="Mou B."/>
            <person name="Michelmore R."/>
        </authorList>
    </citation>
    <scope>NUCLEOTIDE SEQUENCE [LARGE SCALE GENOMIC DNA]</scope>
    <source>
        <strain evidence="2 4">R13</strain>
        <strain evidence="1 3">R14</strain>
    </source>
</reference>
<dbReference type="VEuPathDB" id="FungiDB:DD237_000644"/>
<comment type="caution">
    <text evidence="1">The sequence shown here is derived from an EMBL/GenBank/DDBJ whole genome shotgun (WGS) entry which is preliminary data.</text>
</comment>
<evidence type="ECO:0000313" key="2">
    <source>
        <dbReference type="EMBL" id="RQM08913.1"/>
    </source>
</evidence>
<dbReference type="Proteomes" id="UP000282087">
    <property type="component" value="Unassembled WGS sequence"/>
</dbReference>
<evidence type="ECO:0000313" key="4">
    <source>
        <dbReference type="Proteomes" id="UP000286097"/>
    </source>
</evidence>
<name>A0A3M6VU18_9STRA</name>
<dbReference type="Proteomes" id="UP000286097">
    <property type="component" value="Unassembled WGS sequence"/>
</dbReference>